<feature type="transmembrane region" description="Helical" evidence="1">
    <location>
        <begin position="37"/>
        <end position="54"/>
    </location>
</feature>
<evidence type="ECO:0000313" key="2">
    <source>
        <dbReference type="EMBL" id="QKQ26875.1"/>
    </source>
</evidence>
<keyword evidence="1" id="KW-0472">Membrane</keyword>
<dbReference type="KEGG" id="rev:HUE57_11740"/>
<gene>
    <name evidence="2" type="ORF">HUE57_11740</name>
</gene>
<evidence type="ECO:0000256" key="1">
    <source>
        <dbReference type="SAM" id="Phobius"/>
    </source>
</evidence>
<accession>A0A6N0HWV9</accession>
<protein>
    <submittedName>
        <fullName evidence="2">Uncharacterized protein</fullName>
    </submittedName>
</protein>
<dbReference type="Proteomes" id="UP000509658">
    <property type="component" value="Chromosome"/>
</dbReference>
<dbReference type="AlphaFoldDB" id="A0A6N0HWV9"/>
<keyword evidence="3" id="KW-1185">Reference proteome</keyword>
<organism evidence="2 3">
    <name type="scientific">Candidatus Reidiella endopervernicosa</name>
    <dbReference type="NCBI Taxonomy" id="2738883"/>
    <lineage>
        <taxon>Bacteria</taxon>
        <taxon>Pseudomonadati</taxon>
        <taxon>Pseudomonadota</taxon>
        <taxon>Gammaproteobacteria</taxon>
        <taxon>Candidatus Reidiella</taxon>
    </lineage>
</organism>
<sequence length="56" mass="6269">MMGKLILNSILIYLSTDAVPVISESLFTDLTMYSDHITALVIAYLLMPFAKSIFEL</sequence>
<evidence type="ECO:0000313" key="3">
    <source>
        <dbReference type="Proteomes" id="UP000509658"/>
    </source>
</evidence>
<dbReference type="RefSeq" id="WP_174673243.1">
    <property type="nucleotide sequence ID" value="NZ_CP054491.1"/>
</dbReference>
<dbReference type="EMBL" id="CP054491">
    <property type="protein sequence ID" value="QKQ26875.1"/>
    <property type="molecule type" value="Genomic_DNA"/>
</dbReference>
<keyword evidence="1" id="KW-1133">Transmembrane helix</keyword>
<name>A0A6N0HWV9_9GAMM</name>
<proteinExistence type="predicted"/>
<reference evidence="2 3" key="1">
    <citation type="submission" date="2020-05" db="EMBL/GenBank/DDBJ databases">
        <title>Horizontal transmission and recombination maintain forever young bacterial symbiont genomes.</title>
        <authorList>
            <person name="Russell S.L."/>
            <person name="Pepper-Tunick E."/>
            <person name="Svedberg J."/>
            <person name="Byrne A."/>
            <person name="Ruelas Castillo J."/>
            <person name="Vollmers C."/>
            <person name="Beinart R.A."/>
            <person name="Corbett-Detig R."/>
        </authorList>
    </citation>
    <scope>NUCLEOTIDE SEQUENCE [LARGE SCALE GENOMIC DNA]</scope>
    <source>
        <strain evidence="2">Santa_Monica_outfall</strain>
    </source>
</reference>
<keyword evidence="1" id="KW-0812">Transmembrane</keyword>